<dbReference type="SUPFAM" id="SSF158235">
    <property type="entry name" value="SOCS box-like"/>
    <property type="match status" value="1"/>
</dbReference>
<dbReference type="GO" id="GO:0046935">
    <property type="term" value="F:1-phosphatidylinositol-3-kinase regulator activity"/>
    <property type="evidence" value="ECO:0007669"/>
    <property type="project" value="TreeGrafter"/>
</dbReference>
<dbReference type="AlphaFoldDB" id="A0A3P9DJM7"/>
<reference evidence="7" key="1">
    <citation type="submission" date="2025-08" db="UniProtKB">
        <authorList>
            <consortium name="Ensembl"/>
        </authorList>
    </citation>
    <scope>IDENTIFICATION</scope>
</reference>
<dbReference type="FunFam" id="1.10.750.20:FF:000002">
    <property type="entry name" value="Suppressor of cytokine signaling 2"/>
    <property type="match status" value="1"/>
</dbReference>
<evidence type="ECO:0000256" key="2">
    <source>
        <dbReference type="ARBA" id="ARBA00022604"/>
    </source>
</evidence>
<evidence type="ECO:0000256" key="3">
    <source>
        <dbReference type="ARBA" id="ARBA00022700"/>
    </source>
</evidence>
<dbReference type="Gene3D" id="3.30.505.10">
    <property type="entry name" value="SH2 domain"/>
    <property type="match status" value="1"/>
</dbReference>
<reference evidence="7" key="2">
    <citation type="submission" date="2025-09" db="UniProtKB">
        <authorList>
            <consortium name="Ensembl"/>
        </authorList>
    </citation>
    <scope>IDENTIFICATION</scope>
</reference>
<evidence type="ECO:0000313" key="8">
    <source>
        <dbReference type="Proteomes" id="UP000265160"/>
    </source>
</evidence>
<accession>A0A3P9DJM7</accession>
<dbReference type="GO" id="GO:0035556">
    <property type="term" value="P:intracellular signal transduction"/>
    <property type="evidence" value="ECO:0007669"/>
    <property type="project" value="InterPro"/>
</dbReference>
<keyword evidence="4" id="KW-0833">Ubl conjugation pathway</keyword>
<dbReference type="Pfam" id="PF07525">
    <property type="entry name" value="SOCS_box"/>
    <property type="match status" value="1"/>
</dbReference>
<evidence type="ECO:0000256" key="1">
    <source>
        <dbReference type="ARBA" id="ARBA00004906"/>
    </source>
</evidence>
<evidence type="ECO:0000313" key="7">
    <source>
        <dbReference type="Ensembl" id="ENSMZEP00005034356.1"/>
    </source>
</evidence>
<evidence type="ECO:0000259" key="6">
    <source>
        <dbReference type="PROSITE" id="PS50225"/>
    </source>
</evidence>
<dbReference type="InterPro" id="IPR036860">
    <property type="entry name" value="SH2_dom_sf"/>
</dbReference>
<proteinExistence type="predicted"/>
<dbReference type="PROSITE" id="PS50225">
    <property type="entry name" value="SOCS"/>
    <property type="match status" value="1"/>
</dbReference>
<dbReference type="UniPathway" id="UPA00143"/>
<evidence type="ECO:0000256" key="4">
    <source>
        <dbReference type="ARBA" id="ARBA00022786"/>
    </source>
</evidence>
<dbReference type="Proteomes" id="UP000265160">
    <property type="component" value="Unplaced"/>
</dbReference>
<dbReference type="SUPFAM" id="SSF55550">
    <property type="entry name" value="SH2 domain"/>
    <property type="match status" value="1"/>
</dbReference>
<dbReference type="GO" id="GO:0009968">
    <property type="term" value="P:negative regulation of signal transduction"/>
    <property type="evidence" value="ECO:0007669"/>
    <property type="project" value="UniProtKB-KW"/>
</dbReference>
<dbReference type="PANTHER" id="PTHR10155:SF35">
    <property type="entry name" value="SUPPRESSOR OF CYTOKINE SIGNALING 4 ISOFORM X1"/>
    <property type="match status" value="1"/>
</dbReference>
<dbReference type="SMART" id="SM00969">
    <property type="entry name" value="SOCS_box"/>
    <property type="match status" value="1"/>
</dbReference>
<keyword evidence="3" id="KW-0734">Signal transduction inhibitor</keyword>
<sequence length="201" mass="22506">PPPSPHHSSVSHPLPLHHKPPSRGGHMLLPWAWMHQSGGLGPSCAHGHEEGRCGHTDYILVPDLLQINNNPCYWGVLNRFEAEELLEGQPEGTFSFGATAVPYMHVLNKRQAFSFDVRDRTTATQPPASSLSHSFPDSAKELPFSLQHLCRAVICSCTTYRGIDSLPLPPQLRDYLRQYHIKCDSYTLTMFPCVLQWKASV</sequence>
<dbReference type="Gene3D" id="1.10.750.20">
    <property type="entry name" value="SOCS box"/>
    <property type="match status" value="1"/>
</dbReference>
<dbReference type="InterPro" id="IPR001496">
    <property type="entry name" value="SOCS_box"/>
</dbReference>
<keyword evidence="8" id="KW-1185">Reference proteome</keyword>
<dbReference type="SMART" id="SM00253">
    <property type="entry name" value="SOCS"/>
    <property type="match status" value="1"/>
</dbReference>
<dbReference type="STRING" id="106582.ENSMZEP00005034356"/>
<dbReference type="GeneTree" id="ENSGT00940000166202"/>
<organism evidence="7 8">
    <name type="scientific">Maylandia zebra</name>
    <name type="common">zebra mbuna</name>
    <dbReference type="NCBI Taxonomy" id="106582"/>
    <lineage>
        <taxon>Eukaryota</taxon>
        <taxon>Metazoa</taxon>
        <taxon>Chordata</taxon>
        <taxon>Craniata</taxon>
        <taxon>Vertebrata</taxon>
        <taxon>Euteleostomi</taxon>
        <taxon>Actinopterygii</taxon>
        <taxon>Neopterygii</taxon>
        <taxon>Teleostei</taxon>
        <taxon>Neoteleostei</taxon>
        <taxon>Acanthomorphata</taxon>
        <taxon>Ovalentaria</taxon>
        <taxon>Cichlomorphae</taxon>
        <taxon>Cichliformes</taxon>
        <taxon>Cichlidae</taxon>
        <taxon>African cichlids</taxon>
        <taxon>Pseudocrenilabrinae</taxon>
        <taxon>Haplochromini</taxon>
        <taxon>Maylandia</taxon>
        <taxon>Maylandia zebra complex</taxon>
    </lineage>
</organism>
<feature type="domain" description="SOCS box" evidence="6">
    <location>
        <begin position="130"/>
        <end position="182"/>
    </location>
</feature>
<evidence type="ECO:0000256" key="5">
    <source>
        <dbReference type="ARBA" id="ARBA00022999"/>
    </source>
</evidence>
<dbReference type="PANTHER" id="PTHR10155">
    <property type="entry name" value="PHOSPHATIDYLINOSITOL 3-KINASE REGULATORY SUBUNIT"/>
    <property type="match status" value="1"/>
</dbReference>
<protein>
    <submittedName>
        <fullName evidence="7">Suppressor of cytokine signaling 4</fullName>
    </submittedName>
</protein>
<name>A0A3P9DJM7_9CICH</name>
<dbReference type="InterPro" id="IPR036036">
    <property type="entry name" value="SOCS_box-like_dom_sf"/>
</dbReference>
<dbReference type="GO" id="GO:0005942">
    <property type="term" value="C:phosphatidylinositol 3-kinase complex"/>
    <property type="evidence" value="ECO:0007669"/>
    <property type="project" value="TreeGrafter"/>
</dbReference>
<dbReference type="GO" id="GO:0016567">
    <property type="term" value="P:protein ubiquitination"/>
    <property type="evidence" value="ECO:0007669"/>
    <property type="project" value="UniProtKB-UniPathway"/>
</dbReference>
<keyword evidence="2" id="KW-0341">Growth regulation</keyword>
<dbReference type="Ensembl" id="ENSMZET00005035563.1">
    <property type="protein sequence ID" value="ENSMZEP00005034356.1"/>
    <property type="gene ID" value="ENSMZEG00005025681.1"/>
</dbReference>
<comment type="pathway">
    <text evidence="1">Protein modification; protein ubiquitination.</text>
</comment>
<dbReference type="GO" id="GO:0046854">
    <property type="term" value="P:phosphatidylinositol phosphate biosynthetic process"/>
    <property type="evidence" value="ECO:0007669"/>
    <property type="project" value="TreeGrafter"/>
</dbReference>
<keyword evidence="5" id="KW-0727">SH2 domain</keyword>